<dbReference type="EMBL" id="MRDE01000024">
    <property type="protein sequence ID" value="OMH26033.1"/>
    <property type="molecule type" value="Genomic_DNA"/>
</dbReference>
<dbReference type="Pfam" id="PF20260">
    <property type="entry name" value="PUA_4"/>
    <property type="match status" value="1"/>
</dbReference>
<dbReference type="SUPFAM" id="SSF75217">
    <property type="entry name" value="alpha/beta knot"/>
    <property type="match status" value="1"/>
</dbReference>
<dbReference type="PANTHER" id="PTHR30027">
    <property type="entry name" value="RIBOSOMAL RNA SMALL SUBUNIT METHYLTRANSFERASE E"/>
    <property type="match status" value="1"/>
</dbReference>
<proteinExistence type="inferred from homology"/>
<dbReference type="InterPro" id="IPR046887">
    <property type="entry name" value="RsmE_PUA-like"/>
</dbReference>
<evidence type="ECO:0000259" key="14">
    <source>
        <dbReference type="Pfam" id="PF20260"/>
    </source>
</evidence>
<evidence type="ECO:0000256" key="7">
    <source>
        <dbReference type="ARBA" id="ARBA00022603"/>
    </source>
</evidence>
<dbReference type="SUPFAM" id="SSF88697">
    <property type="entry name" value="PUA domain-like"/>
    <property type="match status" value="1"/>
</dbReference>
<dbReference type="GO" id="GO:0070042">
    <property type="term" value="F:rRNA (uridine-N3-)-methyltransferase activity"/>
    <property type="evidence" value="ECO:0007669"/>
    <property type="project" value="TreeGrafter"/>
</dbReference>
<evidence type="ECO:0000256" key="6">
    <source>
        <dbReference type="ARBA" id="ARBA00022552"/>
    </source>
</evidence>
<dbReference type="STRING" id="554083.BKD30_05535"/>
<name>A0A1R1LES6_9MICC</name>
<evidence type="ECO:0000256" key="5">
    <source>
        <dbReference type="ARBA" id="ARBA00022490"/>
    </source>
</evidence>
<keyword evidence="16" id="KW-1185">Reference proteome</keyword>
<dbReference type="NCBIfam" id="NF008693">
    <property type="entry name" value="PRK11713.2-3"/>
    <property type="match status" value="1"/>
</dbReference>
<dbReference type="InterPro" id="IPR015947">
    <property type="entry name" value="PUA-like_sf"/>
</dbReference>
<evidence type="ECO:0000313" key="16">
    <source>
        <dbReference type="Proteomes" id="UP000187085"/>
    </source>
</evidence>
<dbReference type="GO" id="GO:0005737">
    <property type="term" value="C:cytoplasm"/>
    <property type="evidence" value="ECO:0007669"/>
    <property type="project" value="UniProtKB-SubCell"/>
</dbReference>
<dbReference type="AlphaFoldDB" id="A0A1R1LES6"/>
<dbReference type="InterPro" id="IPR046886">
    <property type="entry name" value="RsmE_MTase_dom"/>
</dbReference>
<accession>A0A1R1LES6</accession>
<dbReference type="RefSeq" id="WP_076703015.1">
    <property type="nucleotide sequence ID" value="NZ_MRDE01000024.1"/>
</dbReference>
<evidence type="ECO:0000256" key="9">
    <source>
        <dbReference type="ARBA" id="ARBA00022691"/>
    </source>
</evidence>
<comment type="catalytic activity">
    <reaction evidence="11 12">
        <text>uridine(1498) in 16S rRNA + S-adenosyl-L-methionine = N(3)-methyluridine(1498) in 16S rRNA + S-adenosyl-L-homocysteine + H(+)</text>
        <dbReference type="Rhea" id="RHEA:42920"/>
        <dbReference type="Rhea" id="RHEA-COMP:10283"/>
        <dbReference type="Rhea" id="RHEA-COMP:10284"/>
        <dbReference type="ChEBI" id="CHEBI:15378"/>
        <dbReference type="ChEBI" id="CHEBI:57856"/>
        <dbReference type="ChEBI" id="CHEBI:59789"/>
        <dbReference type="ChEBI" id="CHEBI:65315"/>
        <dbReference type="ChEBI" id="CHEBI:74502"/>
        <dbReference type="EC" id="2.1.1.193"/>
    </reaction>
</comment>
<dbReference type="NCBIfam" id="TIGR00046">
    <property type="entry name" value="RsmE family RNA methyltransferase"/>
    <property type="match status" value="1"/>
</dbReference>
<dbReference type="InterPro" id="IPR006700">
    <property type="entry name" value="RsmE"/>
</dbReference>
<comment type="function">
    <text evidence="10 12">Specifically methylates the N3 position of the uracil ring of uridine 1498 (m3U1498) in 16S rRNA. Acts on the fully assembled 30S ribosomal subunit.</text>
</comment>
<evidence type="ECO:0000256" key="12">
    <source>
        <dbReference type="PIRNR" id="PIRNR015601"/>
    </source>
</evidence>
<evidence type="ECO:0000256" key="8">
    <source>
        <dbReference type="ARBA" id="ARBA00022679"/>
    </source>
</evidence>
<dbReference type="GO" id="GO:0070475">
    <property type="term" value="P:rRNA base methylation"/>
    <property type="evidence" value="ECO:0007669"/>
    <property type="project" value="TreeGrafter"/>
</dbReference>
<dbReference type="Proteomes" id="UP000187085">
    <property type="component" value="Unassembled WGS sequence"/>
</dbReference>
<evidence type="ECO:0000256" key="10">
    <source>
        <dbReference type="ARBA" id="ARBA00025699"/>
    </source>
</evidence>
<dbReference type="Gene3D" id="3.40.1280.10">
    <property type="match status" value="1"/>
</dbReference>
<comment type="subcellular location">
    <subcellularLocation>
        <location evidence="1 12">Cytoplasm</location>
    </subcellularLocation>
</comment>
<reference evidence="15 16" key="1">
    <citation type="submission" date="2016-12" db="EMBL/GenBank/DDBJ databases">
        <title>Draft genome of Tersicoccus phoenicis 1P05MA.</title>
        <authorList>
            <person name="Nakajima Y."/>
            <person name="Yoshizawa S."/>
            <person name="Nakamura K."/>
            <person name="Ogura Y."/>
            <person name="Hayashi T."/>
            <person name="Kogure K."/>
        </authorList>
    </citation>
    <scope>NUCLEOTIDE SEQUENCE [LARGE SCALE GENOMIC DNA]</scope>
    <source>
        <strain evidence="15 16">1p05MA</strain>
    </source>
</reference>
<evidence type="ECO:0000256" key="2">
    <source>
        <dbReference type="ARBA" id="ARBA00005528"/>
    </source>
</evidence>
<dbReference type="Gene3D" id="2.40.240.20">
    <property type="entry name" value="Hypothetical PUA domain-like, domain 1"/>
    <property type="match status" value="1"/>
</dbReference>
<comment type="similarity">
    <text evidence="2 12">Belongs to the RNA methyltransferase RsmE family.</text>
</comment>
<dbReference type="Pfam" id="PF04452">
    <property type="entry name" value="Methyltrans_RNA"/>
    <property type="match status" value="1"/>
</dbReference>
<gene>
    <name evidence="15" type="ORF">BKD30_05535</name>
</gene>
<dbReference type="InterPro" id="IPR029026">
    <property type="entry name" value="tRNA_m1G_MTases_N"/>
</dbReference>
<comment type="caution">
    <text evidence="15">The sequence shown here is derived from an EMBL/GenBank/DDBJ whole genome shotgun (WGS) entry which is preliminary data.</text>
</comment>
<keyword evidence="9 12" id="KW-0949">S-adenosyl-L-methionine</keyword>
<keyword evidence="8 12" id="KW-0808">Transferase</keyword>
<feature type="domain" description="Ribosomal RNA small subunit methyltransferase E PUA-like" evidence="14">
    <location>
        <begin position="23"/>
        <end position="67"/>
    </location>
</feature>
<organism evidence="15 16">
    <name type="scientific">Tersicoccus phoenicis</name>
    <dbReference type="NCBI Taxonomy" id="554083"/>
    <lineage>
        <taxon>Bacteria</taxon>
        <taxon>Bacillati</taxon>
        <taxon>Actinomycetota</taxon>
        <taxon>Actinomycetes</taxon>
        <taxon>Micrococcales</taxon>
        <taxon>Micrococcaceae</taxon>
        <taxon>Tersicoccus</taxon>
    </lineage>
</organism>
<evidence type="ECO:0000256" key="1">
    <source>
        <dbReference type="ARBA" id="ARBA00004496"/>
    </source>
</evidence>
<dbReference type="EC" id="2.1.1.193" evidence="3 12"/>
<keyword evidence="5 12" id="KW-0963">Cytoplasm</keyword>
<dbReference type="CDD" id="cd18084">
    <property type="entry name" value="RsmE-like"/>
    <property type="match status" value="1"/>
</dbReference>
<evidence type="ECO:0000256" key="4">
    <source>
        <dbReference type="ARBA" id="ARBA00013673"/>
    </source>
</evidence>
<keyword evidence="7 12" id="KW-0489">Methyltransferase</keyword>
<dbReference type="InterPro" id="IPR029028">
    <property type="entry name" value="Alpha/beta_knot_MTases"/>
</dbReference>
<dbReference type="PANTHER" id="PTHR30027:SF3">
    <property type="entry name" value="16S RRNA (URACIL(1498)-N(3))-METHYLTRANSFERASE"/>
    <property type="match status" value="1"/>
</dbReference>
<evidence type="ECO:0000313" key="15">
    <source>
        <dbReference type="EMBL" id="OMH26033.1"/>
    </source>
</evidence>
<protein>
    <recommendedName>
        <fullName evidence="4 12">Ribosomal RNA small subunit methyltransferase E</fullName>
        <ecNumber evidence="3 12">2.1.1.193</ecNumber>
    </recommendedName>
</protein>
<evidence type="ECO:0000259" key="13">
    <source>
        <dbReference type="Pfam" id="PF04452"/>
    </source>
</evidence>
<dbReference type="PIRSF" id="PIRSF015601">
    <property type="entry name" value="MTase_slr0722"/>
    <property type="match status" value="1"/>
</dbReference>
<dbReference type="OrthoDB" id="9808126at2"/>
<feature type="domain" description="Ribosomal RNA small subunit methyltransferase E methyltransferase" evidence="13">
    <location>
        <begin position="81"/>
        <end position="253"/>
    </location>
</feature>
<keyword evidence="6 12" id="KW-0698">rRNA processing</keyword>
<sequence>MSAPVFYPAADLTALVAGDRVRLDGAEGRHAATVRRIGRGEVVELSDGDGRRLACTVTDTAKDVLVLRVESVIVEPAPAPVLELVQALAKQDRDLQAVETATELGVDVVVPWQADRSIVRWKADRAARAAAKWEGVLRAAAQQSRRARIPRLGALIDTRALAARIAAGTNDGTLVAVVLHEEADQPLGAVLAGPGPAATEGTRADRVLLVVGPEGGIGPEELGVLTDAGARTAVLGPHVLRSSTAGPAALALASVQFGRWPTS</sequence>
<evidence type="ECO:0000256" key="11">
    <source>
        <dbReference type="ARBA" id="ARBA00047944"/>
    </source>
</evidence>
<evidence type="ECO:0000256" key="3">
    <source>
        <dbReference type="ARBA" id="ARBA00012328"/>
    </source>
</evidence>